<reference evidence="4 5" key="1">
    <citation type="submission" date="2019-07" db="EMBL/GenBank/DDBJ databases">
        <title>Full genome sequence of Sphingomonas sp. 4R-6-7(HKS19).</title>
        <authorList>
            <person name="Im W.-T."/>
        </authorList>
    </citation>
    <scope>NUCLEOTIDE SEQUENCE [LARGE SCALE GENOMIC DNA]</scope>
    <source>
        <strain evidence="4 5">HKS19</strain>
    </source>
</reference>
<dbReference type="RefSeq" id="WP_146572832.1">
    <property type="nucleotide sequence ID" value="NZ_CP042306.1"/>
</dbReference>
<evidence type="ECO:0000256" key="3">
    <source>
        <dbReference type="RuleBase" id="RU004508"/>
    </source>
</evidence>
<dbReference type="Gene3D" id="3.50.50.60">
    <property type="entry name" value="FAD/NAD(P)-binding domain"/>
    <property type="match status" value="1"/>
</dbReference>
<dbReference type="Pfam" id="PF01041">
    <property type="entry name" value="DegT_DnrJ_EryC1"/>
    <property type="match status" value="1"/>
</dbReference>
<dbReference type="GO" id="GO:0030170">
    <property type="term" value="F:pyridoxal phosphate binding"/>
    <property type="evidence" value="ECO:0007669"/>
    <property type="project" value="TreeGrafter"/>
</dbReference>
<dbReference type="KEGG" id="spai:FPZ24_13530"/>
<dbReference type="Proteomes" id="UP000315673">
    <property type="component" value="Chromosome"/>
</dbReference>
<dbReference type="PANTHER" id="PTHR30244">
    <property type="entry name" value="TRANSAMINASE"/>
    <property type="match status" value="1"/>
</dbReference>
<dbReference type="GO" id="GO:0000271">
    <property type="term" value="P:polysaccharide biosynthetic process"/>
    <property type="evidence" value="ECO:0007669"/>
    <property type="project" value="TreeGrafter"/>
</dbReference>
<dbReference type="InterPro" id="IPR000653">
    <property type="entry name" value="DegT/StrS_aminotransferase"/>
</dbReference>
<dbReference type="EMBL" id="CP042306">
    <property type="protein sequence ID" value="QDZ08370.1"/>
    <property type="molecule type" value="Genomic_DNA"/>
</dbReference>
<name>A0A5B8LMT7_9SPHN</name>
<protein>
    <submittedName>
        <fullName evidence="4">Aminotransferase DegT</fullName>
    </submittedName>
</protein>
<organism evidence="4 5">
    <name type="scientific">Sphingomonas panacisoli</name>
    <dbReference type="NCBI Taxonomy" id="1813879"/>
    <lineage>
        <taxon>Bacteria</taxon>
        <taxon>Pseudomonadati</taxon>
        <taxon>Pseudomonadota</taxon>
        <taxon>Alphaproteobacteria</taxon>
        <taxon>Sphingomonadales</taxon>
        <taxon>Sphingomonadaceae</taxon>
        <taxon>Sphingomonas</taxon>
    </lineage>
</organism>
<dbReference type="InterPro" id="IPR015424">
    <property type="entry name" value="PyrdxlP-dep_Trfase"/>
</dbReference>
<keyword evidence="5" id="KW-1185">Reference proteome</keyword>
<dbReference type="Gene3D" id="3.40.640.10">
    <property type="entry name" value="Type I PLP-dependent aspartate aminotransferase-like (Major domain)"/>
    <property type="match status" value="1"/>
</dbReference>
<evidence type="ECO:0000256" key="1">
    <source>
        <dbReference type="ARBA" id="ARBA00022898"/>
    </source>
</evidence>
<keyword evidence="4" id="KW-0032">Aminotransferase</keyword>
<sequence>MAALRYPLIDPNPPRLSEHLDVLKRVEESGIYSNNGPELRAFEAEATAKLFDGQGACLGVGNATLGLMLAIRHAIGRAPGHGKLALMPVFTFAATAQAAEWCGLTPLLADIDPGDWTMCAAAEERLLQRHGDRIAAVIPYATFGTAIDLDRYAWLMRRYQVGVVIDAAASLGTIDAEGQGFGTGAPFAIVYSLHATKTFAVAEGGLIHCGDPAVIDELRRMGNFGFAGSRAATMPGLNAKMPEIVAAMARLKLAEIDRVVASRAEVETAYRDVMANVTLQQVAGERRATQFMPALLPVHVDRNRVIAALAAEGIGCGAYFSPHLGQQPWFRDHALAGPTPVADDVAARVISLPITDAMTPADARAIATQVDAIVAAQGISTRPSAIDSMLVIGGGPAGTALLTAASKQGKLADLAQAGLTIVERDDALGGGRLGRYAISSDSTAETFLSAVKDNPHPEIAALVDHPAARQVAKFAGALGVPLVDAGPLLRVTGDRLAQIVSANGGRVATGHEVIDARRQPDGGWSTRVRRLSDGAISDHRSTTIVIATGGHQPLNRLVGQHVAGVPLHQLADGKLMQSDELLALGGLDRAADVLRSKRNPKVVVIGGSTSALASVALMLRSRPGIAFGAGGITLLHRRPLRPFYHSAEAARADSFDDFTDDDICPVSGFVYRLGGFRLEARELVLRMLQVDGRAPDPRVASHLIGDNENAARRMIEDADLVIGALGYRPHALPLFDVAGQPIALAAHDGRPMVDPHCRVLDANDRPIPGVFGIGLAAGFVPWGRLGGEASFRGQANGLWLWQNDVGQMIVDQVLGEQERAVA</sequence>
<dbReference type="SUPFAM" id="SSF51905">
    <property type="entry name" value="FAD/NAD(P)-binding domain"/>
    <property type="match status" value="1"/>
</dbReference>
<accession>A0A5B8LMT7</accession>
<evidence type="ECO:0000313" key="5">
    <source>
        <dbReference type="Proteomes" id="UP000315673"/>
    </source>
</evidence>
<dbReference type="GO" id="GO:0008483">
    <property type="term" value="F:transaminase activity"/>
    <property type="evidence" value="ECO:0007669"/>
    <property type="project" value="UniProtKB-KW"/>
</dbReference>
<gene>
    <name evidence="4" type="ORF">FPZ24_13530</name>
</gene>
<dbReference type="InterPro" id="IPR036188">
    <property type="entry name" value="FAD/NAD-bd_sf"/>
</dbReference>
<keyword evidence="1 3" id="KW-0663">Pyridoxal phosphate</keyword>
<comment type="similarity">
    <text evidence="2 3">Belongs to the DegT/DnrJ/EryC1 family.</text>
</comment>
<dbReference type="OrthoDB" id="9768668at2"/>
<evidence type="ECO:0000313" key="4">
    <source>
        <dbReference type="EMBL" id="QDZ08370.1"/>
    </source>
</evidence>
<dbReference type="SUPFAM" id="SSF53383">
    <property type="entry name" value="PLP-dependent transferases"/>
    <property type="match status" value="1"/>
</dbReference>
<dbReference type="PANTHER" id="PTHR30244:SF9">
    <property type="entry name" value="PROTEIN RV3402C"/>
    <property type="match status" value="1"/>
</dbReference>
<dbReference type="AlphaFoldDB" id="A0A5B8LMT7"/>
<proteinExistence type="inferred from homology"/>
<dbReference type="InterPro" id="IPR015421">
    <property type="entry name" value="PyrdxlP-dep_Trfase_major"/>
</dbReference>
<dbReference type="PRINTS" id="PR00368">
    <property type="entry name" value="FADPNR"/>
</dbReference>
<keyword evidence="4" id="KW-0808">Transferase</keyword>
<evidence type="ECO:0000256" key="2">
    <source>
        <dbReference type="ARBA" id="ARBA00037999"/>
    </source>
</evidence>